<name>A0A9X2XZP5_9BACT</name>
<gene>
    <name evidence="3" type="ORF">OCK74_24995</name>
</gene>
<evidence type="ECO:0000313" key="4">
    <source>
        <dbReference type="Proteomes" id="UP001155483"/>
    </source>
</evidence>
<reference evidence="3" key="1">
    <citation type="submission" date="2022-09" db="EMBL/GenBank/DDBJ databases">
        <authorList>
            <person name="Yuan C."/>
            <person name="Ke Z."/>
        </authorList>
    </citation>
    <scope>NUCLEOTIDE SEQUENCE</scope>
    <source>
        <strain evidence="3">LB-8</strain>
    </source>
</reference>
<evidence type="ECO:0000259" key="2">
    <source>
        <dbReference type="Pfam" id="PF13488"/>
    </source>
</evidence>
<dbReference type="RefSeq" id="WP_279299838.1">
    <property type="nucleotide sequence ID" value="NZ_JAOTIF010000033.1"/>
</dbReference>
<dbReference type="EMBL" id="JAOTIF010000033">
    <property type="protein sequence ID" value="MCU7552401.1"/>
    <property type="molecule type" value="Genomic_DNA"/>
</dbReference>
<accession>A0A9X2XZP5</accession>
<dbReference type="InterPro" id="IPR039567">
    <property type="entry name" value="Gly-zipper"/>
</dbReference>
<reference evidence="3" key="2">
    <citation type="submission" date="2023-04" db="EMBL/GenBank/DDBJ databases">
        <title>Paracnuella aquatica gen. nov., sp. nov., a member of the family Chitinophagaceae isolated from a hot spring.</title>
        <authorList>
            <person name="Wang C."/>
        </authorList>
    </citation>
    <scope>NUCLEOTIDE SEQUENCE</scope>
    <source>
        <strain evidence="3">LB-8</strain>
    </source>
</reference>
<keyword evidence="1" id="KW-0812">Transmembrane</keyword>
<keyword evidence="1" id="KW-1133">Transmembrane helix</keyword>
<comment type="caution">
    <text evidence="3">The sequence shown here is derived from an EMBL/GenBank/DDBJ whole genome shotgun (WGS) entry which is preliminary data.</text>
</comment>
<dbReference type="Proteomes" id="UP001155483">
    <property type="component" value="Unassembled WGS sequence"/>
</dbReference>
<dbReference type="Pfam" id="PF13488">
    <property type="entry name" value="Gly-zipper_Omp"/>
    <property type="match status" value="1"/>
</dbReference>
<proteinExistence type="predicted"/>
<keyword evidence="4" id="KW-1185">Reference proteome</keyword>
<dbReference type="AlphaFoldDB" id="A0A9X2XZP5"/>
<keyword evidence="1" id="KW-0472">Membrane</keyword>
<organism evidence="3 4">
    <name type="scientific">Paraflavisolibacter caeni</name>
    <dbReference type="NCBI Taxonomy" id="2982496"/>
    <lineage>
        <taxon>Bacteria</taxon>
        <taxon>Pseudomonadati</taxon>
        <taxon>Bacteroidota</taxon>
        <taxon>Chitinophagia</taxon>
        <taxon>Chitinophagales</taxon>
        <taxon>Chitinophagaceae</taxon>
        <taxon>Paraflavisolibacter</taxon>
    </lineage>
</organism>
<evidence type="ECO:0000256" key="1">
    <source>
        <dbReference type="SAM" id="Phobius"/>
    </source>
</evidence>
<evidence type="ECO:0000313" key="3">
    <source>
        <dbReference type="EMBL" id="MCU7552401.1"/>
    </source>
</evidence>
<feature type="transmembrane region" description="Helical" evidence="1">
    <location>
        <begin position="52"/>
        <end position="70"/>
    </location>
</feature>
<sequence>MPQSKKRHVHHQYQKPSTSIPARQAIKGRIIWALLIGVFGLLIGAFASESGYAAMIIGALAGSLLGYFIGKNMEEEARKDK</sequence>
<protein>
    <submittedName>
        <fullName evidence="3">Glycine zipper domain-containing protein</fullName>
    </submittedName>
</protein>
<feature type="transmembrane region" description="Helical" evidence="1">
    <location>
        <begin position="30"/>
        <end position="46"/>
    </location>
</feature>
<feature type="domain" description="Glycine zipper" evidence="2">
    <location>
        <begin position="37"/>
        <end position="76"/>
    </location>
</feature>